<name>B6ADJ9_CRYMR</name>
<dbReference type="STRING" id="441375.B6ADJ9"/>
<dbReference type="eggNOG" id="KOG2045">
    <property type="taxonomic scope" value="Eukaryota"/>
</dbReference>
<accession>B6ADJ9</accession>
<dbReference type="GO" id="GO:0016075">
    <property type="term" value="P:rRNA catabolic process"/>
    <property type="evidence" value="ECO:0007669"/>
    <property type="project" value="TreeGrafter"/>
</dbReference>
<feature type="domain" description="Xrn1 N-terminal" evidence="5">
    <location>
        <begin position="1"/>
        <end position="233"/>
    </location>
</feature>
<keyword evidence="3 8" id="KW-0269">Exonuclease</keyword>
<keyword evidence="9" id="KW-1185">Reference proteome</keyword>
<feature type="domain" description="5'-3' exoribonuclease 1 SH3-like" evidence="7">
    <location>
        <begin position="1375"/>
        <end position="1449"/>
    </location>
</feature>
<sequence>MGISRFYRWISERYPQINEVIGNGDTPIFDNLYLDVNGIAHNSIYNNEMTVSYSGLNLSFGGSPEIWTGIFKYISRLVNTVKPKKVVYIAVDGVAPRAKMNQQRSRRFRSARDAALMEELAVRNSEFANKTNTFDSNCITPGTSFMYELNRQLKFFVHYQIQNDPIWRNLEVILSGSDIPGEGEHKIMDYIRCIKSQPDYNNNTRHCLYGLDADLIMLSLASHEPHFSLLREEIKFVPSKVLDNRIIFTKDKFQFLHISILREYLVRELNPIYSVSKLDLNVRYMEEMGVQDIVSGCKDESITVTTPKLVQSSFNINLDFKMDEERLIDDFIFLGYIVGNDFLPHIPFHTVDNGLDRILCSYRNYLASFQQTNFCKAPWLLEDCGRINFCNFLRFLVWHTRSEHEEAKKLLNSSDYWVSVIPNNSKSNDILGLPKFSKSLSIDKDNLRFQWQSKRPSTLEEMRWRYYFVKMGIDANQIRDNNIDLLGHTSISESKRDELVFETLEDLVFCYLEGLQWISYYYFRGTPSWRWFYSYRYAPYACDIAAILNHWLRLGKITRVNKSEMNLSMESDILNIEKMYKDGIHLNNMVFQYILGTPLQPFEQLMGVLPSRSSNLLPEPFRRLFMNKKSPIIDYYPSQFDIDMEGIKVPWGGVTLIPFIDEELLLKSISYVLSNSGFKDPDFLNFISKCEAVTNDLSIHKRCMFVLEGSSIPTKYVDLEFQADISKINESEYLTLDEKNRNMTGELRIYFYDEYIPGAYIESTVPSYIPSLLDCKVASKIYLHPKFPQGTIHFPNKLLEGTIIPFDGFPSFKRLDFESFFGLGVNIFGSESKNESLYFSISSKHISKEWIRELLETPPNMLLNRSSNVCILADYPRVHTAEIVSLKTQKYIVKPRLLLPPIITLNEEPDELHRTLLNEHSQLKRRGITLQHDSPCDFNLDEIFFKLGSYKDGRKTKIDVENKVILDPIPENCLVEVRLAEEYNEDENGIVHYKFSNRTRYFLLPLIMNKRFIGSSRRYEQKVGFYAGARVLCLNKSSECFGHIGYILEENSSMNDVLSRFQINKKSFDTKLFQKKIFEYALRDLKSIQWFSIQDAAKILYKPLIACLKKGGMSDTLAIKYMYYSTDILSRLIMGPIFVKCHDRSLHDISMILFSEDKRQRIKLCLPLYSQYTNRDSYRTAANTIIHKGTPIISNESIKYIKEYIETFQLFVFAIFKCFVNLSTVNIEKSLDSPYDLSSDIERSVITEVESSEHYNEDTLNENEKVTSERRIHVKEIFTDIAEPKDQDFAFNQAIGILKKQIYRKVAFVHKHSNSVSILPSTIQRLEKLTNSLNFGDNKEDSKYIIEKGTRFLLHELSHCFSSLLNRFINHNGLTLGLRIVYIRGNGGVVPFGSTGIIVATCSGIRSGRNSFKTSMVEVLLDRCCINATNLGGKCSNLRGIIVPACECIPLFPFLSSINTKDHISSISECLDLINNEDSKDKDKYLQQASKRNSSGHRNYWNKVTQNMESKCNNKYSLNIMEQCNSIQKLKIGNIKEEQQRKQYITKMKVLKGELVEEFELETSNFSPSPESIGIPIFGKGSNFGHNSNIDEAMSVKLKKLLNISNKKKR</sequence>
<dbReference type="Gene3D" id="1.25.40.1050">
    <property type="match status" value="1"/>
</dbReference>
<dbReference type="EMBL" id="DS989729">
    <property type="protein sequence ID" value="EEA06290.1"/>
    <property type="molecule type" value="Genomic_DNA"/>
</dbReference>
<evidence type="ECO:0000256" key="2">
    <source>
        <dbReference type="ARBA" id="ARBA00022801"/>
    </source>
</evidence>
<dbReference type="Proteomes" id="UP000001460">
    <property type="component" value="Unassembled WGS sequence"/>
</dbReference>
<gene>
    <name evidence="8" type="ORF">CMU_007810</name>
</gene>
<dbReference type="InterPro" id="IPR047008">
    <property type="entry name" value="XRN1_SH3_sf"/>
</dbReference>
<proteinExistence type="inferred from homology"/>
<dbReference type="VEuPathDB" id="CryptoDB:CMU_007810"/>
<dbReference type="CDD" id="cd18673">
    <property type="entry name" value="PIN_XRN1-2-like"/>
    <property type="match status" value="1"/>
</dbReference>
<evidence type="ECO:0000313" key="8">
    <source>
        <dbReference type="EMBL" id="EEA06290.1"/>
    </source>
</evidence>
<dbReference type="Gene3D" id="2.30.30.750">
    <property type="match status" value="1"/>
</dbReference>
<feature type="domain" description="Xrn1 helical" evidence="6">
    <location>
        <begin position="585"/>
        <end position="672"/>
    </location>
</feature>
<evidence type="ECO:0000256" key="4">
    <source>
        <dbReference type="ARBA" id="ARBA00038299"/>
    </source>
</evidence>
<dbReference type="GO" id="GO:0003723">
    <property type="term" value="F:RNA binding"/>
    <property type="evidence" value="ECO:0007669"/>
    <property type="project" value="TreeGrafter"/>
</dbReference>
<evidence type="ECO:0000259" key="7">
    <source>
        <dbReference type="Pfam" id="PF18129"/>
    </source>
</evidence>
<evidence type="ECO:0000256" key="3">
    <source>
        <dbReference type="ARBA" id="ARBA00022839"/>
    </source>
</evidence>
<dbReference type="InterPro" id="IPR041385">
    <property type="entry name" value="SH3_12"/>
</dbReference>
<dbReference type="PANTHER" id="PTHR12341:SF7">
    <property type="entry name" value="5'-3' EXORIBONUCLEASE 1"/>
    <property type="match status" value="1"/>
</dbReference>
<dbReference type="GO" id="GO:0000956">
    <property type="term" value="P:nuclear-transcribed mRNA catabolic process"/>
    <property type="evidence" value="ECO:0007669"/>
    <property type="project" value="TreeGrafter"/>
</dbReference>
<dbReference type="GO" id="GO:0005634">
    <property type="term" value="C:nucleus"/>
    <property type="evidence" value="ECO:0007669"/>
    <property type="project" value="TreeGrafter"/>
</dbReference>
<organism evidence="8 9">
    <name type="scientific">Cryptosporidium muris (strain RN66)</name>
    <dbReference type="NCBI Taxonomy" id="441375"/>
    <lineage>
        <taxon>Eukaryota</taxon>
        <taxon>Sar</taxon>
        <taxon>Alveolata</taxon>
        <taxon>Apicomplexa</taxon>
        <taxon>Conoidasida</taxon>
        <taxon>Coccidia</taxon>
        <taxon>Eucoccidiorida</taxon>
        <taxon>Eimeriorina</taxon>
        <taxon>Cryptosporidiidae</taxon>
        <taxon>Cryptosporidium</taxon>
    </lineage>
</organism>
<reference evidence="8" key="1">
    <citation type="submission" date="2008-06" db="EMBL/GenBank/DDBJ databases">
        <authorList>
            <person name="Lorenzi H."/>
            <person name="Inman J."/>
            <person name="Miller J."/>
            <person name="Schobel S."/>
            <person name="Amedeo P."/>
            <person name="Caler E.V."/>
            <person name="da Silva J."/>
        </authorList>
    </citation>
    <scope>NUCLEOTIDE SEQUENCE [LARGE SCALE GENOMIC DNA]</scope>
    <source>
        <strain evidence="8">RN66</strain>
    </source>
</reference>
<dbReference type="OMA" id="VYINHNE"/>
<dbReference type="Pfam" id="PF17846">
    <property type="entry name" value="XRN_M"/>
    <property type="match status" value="3"/>
</dbReference>
<feature type="domain" description="Xrn1 helical" evidence="6">
    <location>
        <begin position="503"/>
        <end position="548"/>
    </location>
</feature>
<keyword evidence="1" id="KW-0540">Nuclease</keyword>
<dbReference type="GO" id="GO:0004534">
    <property type="term" value="F:5'-3' RNA exonuclease activity"/>
    <property type="evidence" value="ECO:0007669"/>
    <property type="project" value="TreeGrafter"/>
</dbReference>
<evidence type="ECO:0000313" key="9">
    <source>
        <dbReference type="Proteomes" id="UP000001460"/>
    </source>
</evidence>
<dbReference type="GeneID" id="6995676"/>
<evidence type="ECO:0000259" key="6">
    <source>
        <dbReference type="Pfam" id="PF17846"/>
    </source>
</evidence>
<dbReference type="InterPro" id="IPR004859">
    <property type="entry name" value="Xrn1_N"/>
</dbReference>
<evidence type="ECO:0000259" key="5">
    <source>
        <dbReference type="Pfam" id="PF03159"/>
    </source>
</evidence>
<dbReference type="RefSeq" id="XP_002140639.1">
    <property type="nucleotide sequence ID" value="XM_002140603.1"/>
</dbReference>
<dbReference type="Gene3D" id="3.40.50.12390">
    <property type="match status" value="1"/>
</dbReference>
<dbReference type="InterPro" id="IPR027073">
    <property type="entry name" value="5_3_exoribonuclease"/>
</dbReference>
<evidence type="ECO:0000256" key="1">
    <source>
        <dbReference type="ARBA" id="ARBA00022722"/>
    </source>
</evidence>
<comment type="similarity">
    <text evidence="4">Belongs to the 5'-3' exonuclease family.</text>
</comment>
<dbReference type="Pfam" id="PF18129">
    <property type="entry name" value="SH3_12"/>
    <property type="match status" value="1"/>
</dbReference>
<dbReference type="PANTHER" id="PTHR12341">
    <property type="entry name" value="5'-&gt;3' EXORIBONUCLEASE"/>
    <property type="match status" value="1"/>
</dbReference>
<dbReference type="OrthoDB" id="372487at2759"/>
<dbReference type="InterPro" id="IPR041412">
    <property type="entry name" value="Xrn1_helical"/>
</dbReference>
<protein>
    <submittedName>
        <fullName evidence="8">XRN 5'-3' exonuclease domain-containing protein</fullName>
    </submittedName>
</protein>
<feature type="domain" description="Xrn1 helical" evidence="6">
    <location>
        <begin position="322"/>
        <end position="369"/>
    </location>
</feature>
<keyword evidence="2" id="KW-0378">Hydrolase</keyword>
<dbReference type="Pfam" id="PF03159">
    <property type="entry name" value="XRN_N"/>
    <property type="match status" value="1"/>
</dbReference>